<dbReference type="Gene3D" id="1.50.10.10">
    <property type="match status" value="1"/>
</dbReference>
<name>A0A4Q1DF60_9BACT</name>
<evidence type="ECO:0000313" key="2">
    <source>
        <dbReference type="EMBL" id="RXK87269.1"/>
    </source>
</evidence>
<evidence type="ECO:0000259" key="1">
    <source>
        <dbReference type="Pfam" id="PF22422"/>
    </source>
</evidence>
<feature type="domain" description="Mannosylglycerate hydrolase MGH1-like glycoside hydrolase" evidence="1">
    <location>
        <begin position="684"/>
        <end position="853"/>
    </location>
</feature>
<dbReference type="SUPFAM" id="SSF48208">
    <property type="entry name" value="Six-hairpin glycosidases"/>
    <property type="match status" value="1"/>
</dbReference>
<comment type="caution">
    <text evidence="2">The sequence shown here is derived from an EMBL/GenBank/DDBJ whole genome shotgun (WGS) entry which is preliminary data.</text>
</comment>
<dbReference type="AlphaFoldDB" id="A0A4Q1DF60"/>
<dbReference type="EMBL" id="SDHZ01000001">
    <property type="protein sequence ID" value="RXK87269.1"/>
    <property type="molecule type" value="Genomic_DNA"/>
</dbReference>
<dbReference type="GO" id="GO:0009311">
    <property type="term" value="P:oligosaccharide metabolic process"/>
    <property type="evidence" value="ECO:0007669"/>
    <property type="project" value="InterPro"/>
</dbReference>
<proteinExistence type="predicted"/>
<reference evidence="2 3" key="1">
    <citation type="submission" date="2019-01" db="EMBL/GenBank/DDBJ databases">
        <title>Filimonas sp. strain TTM-71.</title>
        <authorList>
            <person name="Chen W.-M."/>
        </authorList>
    </citation>
    <scope>NUCLEOTIDE SEQUENCE [LARGE SCALE GENOMIC DNA]</scope>
    <source>
        <strain evidence="2 3">TTM-71</strain>
    </source>
</reference>
<dbReference type="InterPro" id="IPR008928">
    <property type="entry name" value="6-hairpin_glycosidase_sf"/>
</dbReference>
<keyword evidence="3" id="KW-1185">Reference proteome</keyword>
<dbReference type="Proteomes" id="UP000290545">
    <property type="component" value="Unassembled WGS sequence"/>
</dbReference>
<dbReference type="InterPro" id="IPR004888">
    <property type="entry name" value="Glycoside_hydrolase_63"/>
</dbReference>
<dbReference type="GO" id="GO:0004573">
    <property type="term" value="F:Glc3Man9GlcNAc2 oligosaccharide glucosidase activity"/>
    <property type="evidence" value="ECO:0007669"/>
    <property type="project" value="InterPro"/>
</dbReference>
<organism evidence="2 3">
    <name type="scientific">Filimonas effusa</name>
    <dbReference type="NCBI Taxonomy" id="2508721"/>
    <lineage>
        <taxon>Bacteria</taxon>
        <taxon>Pseudomonadati</taxon>
        <taxon>Bacteroidota</taxon>
        <taxon>Chitinophagia</taxon>
        <taxon>Chitinophagales</taxon>
        <taxon>Chitinophagaceae</taxon>
        <taxon>Filimonas</taxon>
    </lineage>
</organism>
<dbReference type="PANTHER" id="PTHR10412">
    <property type="entry name" value="MANNOSYL-OLIGOSACCHARIDE GLUCOSIDASE"/>
    <property type="match status" value="1"/>
</dbReference>
<feature type="domain" description="Mannosylglycerate hydrolase MGH1-like glycoside hydrolase" evidence="1">
    <location>
        <begin position="412"/>
        <end position="635"/>
    </location>
</feature>
<dbReference type="RefSeq" id="WP_129003019.1">
    <property type="nucleotide sequence ID" value="NZ_SDHZ01000001.1"/>
</dbReference>
<dbReference type="InterPro" id="IPR012341">
    <property type="entry name" value="6hp_glycosidase-like_sf"/>
</dbReference>
<accession>A0A4Q1DF60</accession>
<dbReference type="PANTHER" id="PTHR10412:SF10">
    <property type="entry name" value="GLYCOSYL HYDROLASE FAMILY 63 C-TERMINAL DOMAIN-CONTAINING PROTEIN"/>
    <property type="match status" value="1"/>
</dbReference>
<protein>
    <submittedName>
        <fullName evidence="2">Glucosidase</fullName>
    </submittedName>
</protein>
<dbReference type="OrthoDB" id="9781878at2"/>
<dbReference type="Pfam" id="PF22422">
    <property type="entry name" value="MGH1-like_GH"/>
    <property type="match status" value="2"/>
</dbReference>
<evidence type="ECO:0000313" key="3">
    <source>
        <dbReference type="Proteomes" id="UP000290545"/>
    </source>
</evidence>
<gene>
    <name evidence="2" type="ORF">ESB13_10945</name>
</gene>
<sequence>MTTEQARLQQPGWKKWGSYVSDRQWGTVREDYSANGDAWNYTTHDMARSRAWRWGEEGIAGICDDKQRLCFALALWNKRDPILKERFFGLTNQQGNHGEDVKELYYYLDATPTHSYMKMLYKYPQHEFPYEQLVRENAQRTKQQEEYELIDTGIFNDDKYFDVFVEYAKADMDDILIKITIHNRSSENAALHVLPTAWFKNTWSWGRHDYKPEMQQLSENIIGIQHERLNMQYLYFEEGGVSLFCENETNNRRLYHTDTGTLYPKDGINDYIIHARSTVNPEQKGSKVAVDYDIVVPAEGSHTIRLRLSAGEQWDAFAGFDALFQQRLEEANAFYDDFQRQVTNIDERMIQRQALAGMLWNKQYYYYNVQQWLDGDPAMPVPPSERKQGRNHIWKQLNNEGIISMPDKWEFPWYASWDLGFHCVTLAMIDPDFAKEQLEMLTYEWFMNPSGEFPAYEWSLGDVNPPVQAGAAYRVFKLDASIKGEKDYVFLETMFHKLLINFTWWVNRKDAGGSNIFEGGFLGLDNIGAFDRSMVLPDGLVTEQADATSWMAMYALNMLHIALELATYNKVYTKMAVKFFEHFMYIAGAMANMGEEHSGLWDDEDEFFYDQVRSPDGQVFKVKIRSLVGLIPLFAVEVIAKDTLDANPEFANRMNWFLKHRPDLAKLVSRWYEEGKDEKHLLSLLRGHRMKRLLSRMLDETEFLSDYGVRSLSKRYEENPYVLNARDLKLVVKYTPGESDTTIYGGNSNWRGPVWLPMNFLMIESLRKFHFFYSDDFRIEYPTASGNYYSLKEVGDELIKRLLKIFMKDEQGRRAFPGNNEKLQTDPYFADLIVFNEYFHGDSGKGLGASHQTGWSGLIANLIRLRYHS</sequence>
<dbReference type="InterPro" id="IPR054491">
    <property type="entry name" value="MGH1-like_GH"/>
</dbReference>